<proteinExistence type="predicted"/>
<evidence type="ECO:0000256" key="1">
    <source>
        <dbReference type="SAM" id="MobiDB-lite"/>
    </source>
</evidence>
<feature type="compositionally biased region" description="Low complexity" evidence="1">
    <location>
        <begin position="54"/>
        <end position="71"/>
    </location>
</feature>
<dbReference type="AlphaFoldDB" id="A0AB34GD31"/>
<name>A0AB34GD31_ESCRO</name>
<feature type="region of interest" description="Disordered" evidence="1">
    <location>
        <begin position="1"/>
        <end position="32"/>
    </location>
</feature>
<reference evidence="2 3" key="1">
    <citation type="submission" date="2022-11" db="EMBL/GenBank/DDBJ databases">
        <title>Whole genome sequence of Eschrichtius robustus ER-17-0199.</title>
        <authorList>
            <person name="Bruniche-Olsen A."/>
            <person name="Black A.N."/>
            <person name="Fields C.J."/>
            <person name="Walden K."/>
            <person name="Dewoody J.A."/>
        </authorList>
    </citation>
    <scope>NUCLEOTIDE SEQUENCE [LARGE SCALE GENOMIC DNA]</scope>
    <source>
        <strain evidence="2">ER-17-0199</strain>
        <tissue evidence="2">Blubber</tissue>
    </source>
</reference>
<gene>
    <name evidence="2" type="ORF">J1605_014902</name>
</gene>
<evidence type="ECO:0000313" key="2">
    <source>
        <dbReference type="EMBL" id="KAJ8777038.1"/>
    </source>
</evidence>
<feature type="region of interest" description="Disordered" evidence="1">
    <location>
        <begin position="52"/>
        <end position="119"/>
    </location>
</feature>
<organism evidence="2 3">
    <name type="scientific">Eschrichtius robustus</name>
    <name type="common">California gray whale</name>
    <name type="synonym">Eschrichtius gibbosus</name>
    <dbReference type="NCBI Taxonomy" id="9764"/>
    <lineage>
        <taxon>Eukaryota</taxon>
        <taxon>Metazoa</taxon>
        <taxon>Chordata</taxon>
        <taxon>Craniata</taxon>
        <taxon>Vertebrata</taxon>
        <taxon>Euteleostomi</taxon>
        <taxon>Mammalia</taxon>
        <taxon>Eutheria</taxon>
        <taxon>Laurasiatheria</taxon>
        <taxon>Artiodactyla</taxon>
        <taxon>Whippomorpha</taxon>
        <taxon>Cetacea</taxon>
        <taxon>Mysticeti</taxon>
        <taxon>Eschrichtiidae</taxon>
        <taxon>Eschrichtius</taxon>
    </lineage>
</organism>
<feature type="compositionally biased region" description="Gly residues" evidence="1">
    <location>
        <begin position="72"/>
        <end position="84"/>
    </location>
</feature>
<comment type="caution">
    <text evidence="2">The sequence shown here is derived from an EMBL/GenBank/DDBJ whole genome shotgun (WGS) entry which is preliminary data.</text>
</comment>
<dbReference type="EMBL" id="JAIQCJ010002321">
    <property type="protein sequence ID" value="KAJ8777038.1"/>
    <property type="molecule type" value="Genomic_DNA"/>
</dbReference>
<protein>
    <submittedName>
        <fullName evidence="2">Uncharacterized protein</fullName>
    </submittedName>
</protein>
<evidence type="ECO:0000313" key="3">
    <source>
        <dbReference type="Proteomes" id="UP001159641"/>
    </source>
</evidence>
<sequence length="176" mass="18141">MTQVAAGNPWSHANYTGRGAEPEPLPSQKSPGSGCVAWANLCSWEDGGGGAGALGRVQAAATRSAGRTGRPGECGAGSSGGRPGSGRRRGSGERRPGKALPVEARHQAAARPPPSLCQRQPHRCSWMSVDSSLRIDPGPTLSLLTGCTVPNFVHLDQCSHPNPVPQPRPPDSQSGL</sequence>
<accession>A0AB34GD31</accession>
<keyword evidence="3" id="KW-1185">Reference proteome</keyword>
<dbReference type="Proteomes" id="UP001159641">
    <property type="component" value="Unassembled WGS sequence"/>
</dbReference>